<dbReference type="EMBL" id="CAAE01013839">
    <property type="protein sequence ID" value="CAF95570.1"/>
    <property type="molecule type" value="Genomic_DNA"/>
</dbReference>
<dbReference type="Pfam" id="PF13297">
    <property type="entry name" value="SDE2_2C"/>
    <property type="match status" value="1"/>
</dbReference>
<name>Q4SUW2_TETNG</name>
<dbReference type="PANTHER" id="PTHR12786">
    <property type="entry name" value="SPLICING FACTOR SF3A-RELATED"/>
    <property type="match status" value="1"/>
</dbReference>
<feature type="non-terminal residue" evidence="6">
    <location>
        <position position="72"/>
    </location>
</feature>
<dbReference type="KEGG" id="tng:GSTEN00012282G001"/>
<feature type="domain" description="SDE2/SF3A3 SAP" evidence="5">
    <location>
        <begin position="4"/>
        <end position="64"/>
    </location>
</feature>
<reference evidence="6" key="1">
    <citation type="journal article" date="2004" name="Nature">
        <title>Genome duplication in the teleost fish Tetraodon nigroviridis reveals the early vertebrate proto-karyotype.</title>
        <authorList>
            <person name="Jaillon O."/>
            <person name="Aury J.-M."/>
            <person name="Brunet F."/>
            <person name="Petit J.-L."/>
            <person name="Stange-Thomann N."/>
            <person name="Mauceli E."/>
            <person name="Bouneau L."/>
            <person name="Fischer C."/>
            <person name="Ozouf-Costaz C."/>
            <person name="Bernot A."/>
            <person name="Nicaud S."/>
            <person name="Jaffe D."/>
            <person name="Fisher S."/>
            <person name="Lutfalla G."/>
            <person name="Dossat C."/>
            <person name="Segurens B."/>
            <person name="Dasilva C."/>
            <person name="Salanoubat M."/>
            <person name="Levy M."/>
            <person name="Boudet N."/>
            <person name="Castellano S."/>
            <person name="Anthouard V."/>
            <person name="Jubin C."/>
            <person name="Castelli V."/>
            <person name="Katinka M."/>
            <person name="Vacherie B."/>
            <person name="Biemont C."/>
            <person name="Skalli Z."/>
            <person name="Cattolico L."/>
            <person name="Poulain J."/>
            <person name="De Berardinis V."/>
            <person name="Cruaud C."/>
            <person name="Duprat S."/>
            <person name="Brottier P."/>
            <person name="Coutanceau J.-P."/>
            <person name="Gouzy J."/>
            <person name="Parra G."/>
            <person name="Lardier G."/>
            <person name="Chapple C."/>
            <person name="McKernan K.J."/>
            <person name="McEwan P."/>
            <person name="Bosak S."/>
            <person name="Kellis M."/>
            <person name="Volff J.-N."/>
            <person name="Guigo R."/>
            <person name="Zody M.C."/>
            <person name="Mesirov J."/>
            <person name="Lindblad-Toh K."/>
            <person name="Birren B."/>
            <person name="Nusbaum C."/>
            <person name="Kahn D."/>
            <person name="Robinson-Rechavi M."/>
            <person name="Laudet V."/>
            <person name="Schachter V."/>
            <person name="Quetier F."/>
            <person name="Saurin W."/>
            <person name="Scarpelli C."/>
            <person name="Wincker P."/>
            <person name="Lander E.S."/>
            <person name="Weissenbach J."/>
            <person name="Roest Crollius H."/>
        </authorList>
    </citation>
    <scope>NUCLEOTIDE SEQUENCE [LARGE SCALE GENOMIC DNA]</scope>
</reference>
<accession>Q4SUW2</accession>
<evidence type="ECO:0000259" key="5">
    <source>
        <dbReference type="Pfam" id="PF13297"/>
    </source>
</evidence>
<evidence type="ECO:0000313" key="6">
    <source>
        <dbReference type="EMBL" id="CAF95570.1"/>
    </source>
</evidence>
<comment type="subcellular location">
    <subcellularLocation>
        <location evidence="1">Nucleus</location>
    </subcellularLocation>
</comment>
<sequence>VQPAVDLTTVTSVDQLEVLGLDVLKEELRRRGLKCGGTLAERAGRLFSIRGLPAEQVDPALLAKPTKGRRKR</sequence>
<proteinExistence type="predicted"/>
<dbReference type="GO" id="GO:0006397">
    <property type="term" value="P:mRNA processing"/>
    <property type="evidence" value="ECO:0007669"/>
    <property type="project" value="UniProtKB-KW"/>
</dbReference>
<reference evidence="6" key="2">
    <citation type="submission" date="2004-02" db="EMBL/GenBank/DDBJ databases">
        <authorList>
            <consortium name="Genoscope"/>
            <consortium name="Whitehead Institute Centre for Genome Research"/>
        </authorList>
    </citation>
    <scope>NUCLEOTIDE SEQUENCE</scope>
</reference>
<feature type="non-terminal residue" evidence="6">
    <location>
        <position position="1"/>
    </location>
</feature>
<keyword evidence="4" id="KW-0539">Nucleus</keyword>
<keyword evidence="3" id="KW-0508">mRNA splicing</keyword>
<gene>
    <name evidence="6" type="ORF">GSTENG00012282001</name>
</gene>
<dbReference type="GO" id="GO:0008380">
    <property type="term" value="P:RNA splicing"/>
    <property type="evidence" value="ECO:0007669"/>
    <property type="project" value="UniProtKB-KW"/>
</dbReference>
<evidence type="ECO:0000256" key="4">
    <source>
        <dbReference type="ARBA" id="ARBA00023242"/>
    </source>
</evidence>
<comment type="caution">
    <text evidence="6">The sequence shown here is derived from an EMBL/GenBank/DDBJ whole genome shotgun (WGS) entry which is preliminary data.</text>
</comment>
<evidence type="ECO:0000256" key="2">
    <source>
        <dbReference type="ARBA" id="ARBA00022664"/>
    </source>
</evidence>
<protein>
    <submittedName>
        <fullName evidence="6">(spotted green pufferfish) hypothetical protein</fullName>
    </submittedName>
</protein>
<dbReference type="AlphaFoldDB" id="Q4SUW2"/>
<dbReference type="InterPro" id="IPR025086">
    <property type="entry name" value="SDE2/SF3A3_SAP"/>
</dbReference>
<organism evidence="6">
    <name type="scientific">Tetraodon nigroviridis</name>
    <name type="common">Spotted green pufferfish</name>
    <name type="synonym">Chelonodon nigroviridis</name>
    <dbReference type="NCBI Taxonomy" id="99883"/>
    <lineage>
        <taxon>Eukaryota</taxon>
        <taxon>Metazoa</taxon>
        <taxon>Chordata</taxon>
        <taxon>Craniata</taxon>
        <taxon>Vertebrata</taxon>
        <taxon>Euteleostomi</taxon>
        <taxon>Actinopterygii</taxon>
        <taxon>Neopterygii</taxon>
        <taxon>Teleostei</taxon>
        <taxon>Neoteleostei</taxon>
        <taxon>Acanthomorphata</taxon>
        <taxon>Eupercaria</taxon>
        <taxon>Tetraodontiformes</taxon>
        <taxon>Tetradontoidea</taxon>
        <taxon>Tetraodontidae</taxon>
        <taxon>Tetraodon</taxon>
    </lineage>
</organism>
<keyword evidence="2" id="KW-0507">mRNA processing</keyword>
<dbReference type="PANTHER" id="PTHR12786:SF1">
    <property type="entry name" value="SPLICING REGULATOR SDE2"/>
    <property type="match status" value="1"/>
</dbReference>
<evidence type="ECO:0000256" key="3">
    <source>
        <dbReference type="ARBA" id="ARBA00023187"/>
    </source>
</evidence>
<dbReference type="GO" id="GO:0005634">
    <property type="term" value="C:nucleus"/>
    <property type="evidence" value="ECO:0007669"/>
    <property type="project" value="UniProtKB-SubCell"/>
</dbReference>
<evidence type="ECO:0000256" key="1">
    <source>
        <dbReference type="ARBA" id="ARBA00004123"/>
    </source>
</evidence>
<dbReference type="InterPro" id="IPR051421">
    <property type="entry name" value="RNA_Proc_DNA_Dmg_Regulator"/>
</dbReference>
<dbReference type="OrthoDB" id="547031at2759"/>